<dbReference type="Pfam" id="PF12220">
    <property type="entry name" value="U1snRNP70_N"/>
    <property type="match status" value="1"/>
</dbReference>
<dbReference type="SMART" id="SM00360">
    <property type="entry name" value="RRM"/>
    <property type="match status" value="1"/>
</dbReference>
<feature type="region of interest" description="Disordered" evidence="6">
    <location>
        <begin position="278"/>
        <end position="439"/>
    </location>
</feature>
<dbReference type="OrthoDB" id="4207594at2759"/>
<dbReference type="SUPFAM" id="SSF54928">
    <property type="entry name" value="RNA-binding domain, RBD"/>
    <property type="match status" value="1"/>
</dbReference>
<dbReference type="Pfam" id="PF00076">
    <property type="entry name" value="RRM_1"/>
    <property type="match status" value="1"/>
</dbReference>
<reference evidence="8 10" key="1">
    <citation type="submission" date="2020-01" db="EMBL/GenBank/DDBJ databases">
        <authorList>
            <consortium name="DOE Joint Genome Institute"/>
            <person name="Haridas S."/>
            <person name="Albert R."/>
            <person name="Binder M."/>
            <person name="Bloem J."/>
            <person name="Labutti K."/>
            <person name="Salamov A."/>
            <person name="Andreopoulos B."/>
            <person name="Baker S.E."/>
            <person name="Barry K."/>
            <person name="Bills G."/>
            <person name="Bluhm B.H."/>
            <person name="Cannon C."/>
            <person name="Castanera R."/>
            <person name="Culley D.E."/>
            <person name="Daum C."/>
            <person name="Ezra D."/>
            <person name="Gonzalez J.B."/>
            <person name="Henrissat B."/>
            <person name="Kuo A."/>
            <person name="Liang C."/>
            <person name="Lipzen A."/>
            <person name="Lutzoni F."/>
            <person name="Magnuson J."/>
            <person name="Mondo S."/>
            <person name="Nolan M."/>
            <person name="Ohm R."/>
            <person name="Pangilinan J."/>
            <person name="Park H.-J."/>
            <person name="Ramirez L."/>
            <person name="Alfaro M."/>
            <person name="Sun H."/>
            <person name="Tritt A."/>
            <person name="Yoshinaga Y."/>
            <person name="Zwiers L.-H."/>
            <person name="Turgeon B.G."/>
            <person name="Goodwin S.B."/>
            <person name="Spatafora J.W."/>
            <person name="Crous P.W."/>
            <person name="Grigoriev I.V."/>
        </authorList>
    </citation>
    <scope>NUCLEOTIDE SEQUENCE</scope>
    <source>
        <strain evidence="8 10">CBS 781.70</strain>
    </source>
</reference>
<dbReference type="InterPro" id="IPR012677">
    <property type="entry name" value="Nucleotide-bd_a/b_plait_sf"/>
</dbReference>
<accession>A0A6G1GCP4</accession>
<reference evidence="10" key="2">
    <citation type="submission" date="2020-04" db="EMBL/GenBank/DDBJ databases">
        <authorList>
            <consortium name="NCBI Genome Project"/>
        </authorList>
    </citation>
    <scope>NUCLEOTIDE SEQUENCE</scope>
    <source>
        <strain evidence="10">CBS 781.70</strain>
    </source>
</reference>
<evidence type="ECO:0000313" key="8">
    <source>
        <dbReference type="EMBL" id="KAF1815803.1"/>
    </source>
</evidence>
<dbReference type="AlphaFoldDB" id="A0A6G1GCP4"/>
<feature type="compositionally biased region" description="Gly residues" evidence="6">
    <location>
        <begin position="278"/>
        <end position="326"/>
    </location>
</feature>
<feature type="domain" description="RRM" evidence="7">
    <location>
        <begin position="103"/>
        <end position="228"/>
    </location>
</feature>
<keyword evidence="4" id="KW-0687">Ribonucleoprotein</keyword>
<name>A0A6G1GCP4_9PEZI</name>
<dbReference type="RefSeq" id="XP_033537434.1">
    <property type="nucleotide sequence ID" value="XM_033674307.1"/>
</dbReference>
<dbReference type="InterPro" id="IPR035979">
    <property type="entry name" value="RBD_domain_sf"/>
</dbReference>
<dbReference type="GO" id="GO:0000398">
    <property type="term" value="P:mRNA splicing, via spliceosome"/>
    <property type="evidence" value="ECO:0007669"/>
    <property type="project" value="TreeGrafter"/>
</dbReference>
<dbReference type="GeneID" id="54414877"/>
<evidence type="ECO:0000256" key="2">
    <source>
        <dbReference type="ARBA" id="ARBA00022884"/>
    </source>
</evidence>
<proteinExistence type="predicted"/>
<dbReference type="GO" id="GO:0030619">
    <property type="term" value="F:U1 snRNA binding"/>
    <property type="evidence" value="ECO:0007669"/>
    <property type="project" value="TreeGrafter"/>
</dbReference>
<gene>
    <name evidence="8 10" type="ORF">P152DRAFT_196897</name>
</gene>
<evidence type="ECO:0000313" key="10">
    <source>
        <dbReference type="RefSeq" id="XP_033537434.1"/>
    </source>
</evidence>
<dbReference type="Proteomes" id="UP000504638">
    <property type="component" value="Unplaced"/>
</dbReference>
<evidence type="ECO:0000256" key="4">
    <source>
        <dbReference type="ARBA" id="ARBA00023274"/>
    </source>
</evidence>
<dbReference type="GO" id="GO:0071004">
    <property type="term" value="C:U2-type prespliceosome"/>
    <property type="evidence" value="ECO:0007669"/>
    <property type="project" value="TreeGrafter"/>
</dbReference>
<dbReference type="InterPro" id="IPR000504">
    <property type="entry name" value="RRM_dom"/>
</dbReference>
<dbReference type="PANTHER" id="PTHR13952">
    <property type="entry name" value="U1 SMALL NUCLEAR RIBONUCLEOPROTEIN 70 KD"/>
    <property type="match status" value="1"/>
</dbReference>
<dbReference type="PANTHER" id="PTHR13952:SF5">
    <property type="entry name" value="U1 SMALL NUCLEAR RIBONUCLEOPROTEIN 70 KDA"/>
    <property type="match status" value="1"/>
</dbReference>
<reference evidence="10" key="3">
    <citation type="submission" date="2025-04" db="UniProtKB">
        <authorList>
            <consortium name="RefSeq"/>
        </authorList>
    </citation>
    <scope>IDENTIFICATION</scope>
    <source>
        <strain evidence="10">CBS 781.70</strain>
    </source>
</reference>
<dbReference type="Gene3D" id="3.30.70.330">
    <property type="match status" value="1"/>
</dbReference>
<evidence type="ECO:0000313" key="9">
    <source>
        <dbReference type="Proteomes" id="UP000504638"/>
    </source>
</evidence>
<evidence type="ECO:0000256" key="6">
    <source>
        <dbReference type="SAM" id="MobiDB-lite"/>
    </source>
</evidence>
<keyword evidence="2 5" id="KW-0694">RNA-binding</keyword>
<protein>
    <recommendedName>
        <fullName evidence="7">RRM domain-containing protein</fullName>
    </recommendedName>
</protein>
<dbReference type="EMBL" id="ML975151">
    <property type="protein sequence ID" value="KAF1815803.1"/>
    <property type="molecule type" value="Genomic_DNA"/>
</dbReference>
<organism evidence="8">
    <name type="scientific">Eremomyces bilateralis CBS 781.70</name>
    <dbReference type="NCBI Taxonomy" id="1392243"/>
    <lineage>
        <taxon>Eukaryota</taxon>
        <taxon>Fungi</taxon>
        <taxon>Dikarya</taxon>
        <taxon>Ascomycota</taxon>
        <taxon>Pezizomycotina</taxon>
        <taxon>Dothideomycetes</taxon>
        <taxon>Dothideomycetes incertae sedis</taxon>
        <taxon>Eremomycetales</taxon>
        <taxon>Eremomycetaceae</taxon>
        <taxon>Eremomyces</taxon>
    </lineage>
</organism>
<dbReference type="GO" id="GO:0005685">
    <property type="term" value="C:U1 snRNP"/>
    <property type="evidence" value="ECO:0007669"/>
    <property type="project" value="TreeGrafter"/>
</dbReference>
<evidence type="ECO:0000256" key="1">
    <source>
        <dbReference type="ARBA" id="ARBA00004123"/>
    </source>
</evidence>
<feature type="compositionally biased region" description="Low complexity" evidence="6">
    <location>
        <begin position="327"/>
        <end position="337"/>
    </location>
</feature>
<feature type="compositionally biased region" description="Basic and acidic residues" evidence="6">
    <location>
        <begin position="406"/>
        <end position="439"/>
    </location>
</feature>
<dbReference type="InterPro" id="IPR051183">
    <property type="entry name" value="U1_U11-U12_snRNP_70-35kDa"/>
</dbReference>
<keyword evidence="3" id="KW-0539">Nucleus</keyword>
<evidence type="ECO:0000256" key="5">
    <source>
        <dbReference type="PROSITE-ProRule" id="PRU00176"/>
    </source>
</evidence>
<comment type="subcellular location">
    <subcellularLocation>
        <location evidence="1">Nucleus</location>
    </subcellularLocation>
</comment>
<keyword evidence="9" id="KW-1185">Reference proteome</keyword>
<dbReference type="PROSITE" id="PS50102">
    <property type="entry name" value="RRM"/>
    <property type="match status" value="1"/>
</dbReference>
<evidence type="ECO:0000256" key="3">
    <source>
        <dbReference type="ARBA" id="ARBA00023242"/>
    </source>
</evidence>
<sequence>MTDKLPPNLLALFAPRPPLRYMPPSDRAPEERKTATIVGVAAFLPALKEKEAQEDKSKYTESWLEKKERVKLEKEKKREYIINGAVKLYKPSDDPNIRGDPFKTLFVSRLSYDTEVKDLEREFGRFGPIERIRLVQDTHESEKKGSKSKKKNRGYAFIVYEKERDMKGTSSPFSVSHSRHPTNPYIQGNFKVFSTNTRHSRFSYTAAYKETDGIRIKDRRVLVDVERGRTVSGWRPRRYGGGLGGRGYTKALPLRPAVAGGFGPPTGPGGFRGGMGGFRGGRGGFRGGFDRGPGGRGGFGGGDRGPGGYGGRGIGYEANGFGGRGAPEGAPSGPRGPRSGGYGGGGRGPPDGPNGSGYGDRGGGDRGGGDRGGGGGRYDDRPPYGGRSGGFGSGSNREPLRQGSGYRDRDREGGYGRDDYRKRPHDDDGYDDSRSKRRY</sequence>
<feature type="compositionally biased region" description="Gly residues" evidence="6">
    <location>
        <begin position="338"/>
        <end position="361"/>
    </location>
</feature>
<dbReference type="InterPro" id="IPR022023">
    <property type="entry name" value="U1snRNP70_N"/>
</dbReference>
<evidence type="ECO:0000259" key="7">
    <source>
        <dbReference type="PROSITE" id="PS50102"/>
    </source>
</evidence>
<dbReference type="GO" id="GO:0003729">
    <property type="term" value="F:mRNA binding"/>
    <property type="evidence" value="ECO:0007669"/>
    <property type="project" value="TreeGrafter"/>
</dbReference>
<dbReference type="GO" id="GO:0071011">
    <property type="term" value="C:precatalytic spliceosome"/>
    <property type="evidence" value="ECO:0007669"/>
    <property type="project" value="TreeGrafter"/>
</dbReference>